<name>A0A127PY31_9BURK</name>
<protein>
    <submittedName>
        <fullName evidence="1">Uncharacterized protein</fullName>
    </submittedName>
</protein>
<dbReference type="STRING" id="279113.CPter91_0277"/>
<reference evidence="1 2" key="1">
    <citation type="submission" date="2015-11" db="EMBL/GenBank/DDBJ databases">
        <title>Exploring the genomic traits of fungus-feeding bacterial genus Collimonas.</title>
        <authorList>
            <person name="Song C."/>
            <person name="Schmidt R."/>
            <person name="de Jager V."/>
            <person name="Krzyzanowska D."/>
            <person name="Jongedijk E."/>
            <person name="Cankar K."/>
            <person name="Beekwilder J."/>
            <person name="van Veen A."/>
            <person name="de Boer W."/>
            <person name="van Veen J.A."/>
            <person name="Garbeva P."/>
        </authorList>
    </citation>
    <scope>NUCLEOTIDE SEQUENCE [LARGE SCALE GENOMIC DNA]</scope>
    <source>
        <strain evidence="1 2">Ter91</strain>
    </source>
</reference>
<accession>A0A127PY31</accession>
<dbReference type="PATRIC" id="fig|279113.9.peg.283"/>
<evidence type="ECO:0000313" key="1">
    <source>
        <dbReference type="EMBL" id="AMP02676.1"/>
    </source>
</evidence>
<dbReference type="AlphaFoldDB" id="A0A127PY31"/>
<sequence length="73" mass="8003">MAGQIEIQPPAHAPGLLAGKTVTTHWNDGAALALNVAKRLVVHMQRRGRQSQFSPYLSPCASDTWQALLIWLL</sequence>
<dbReference type="EMBL" id="CP013234">
    <property type="protein sequence ID" value="AMP02676.1"/>
    <property type="molecule type" value="Genomic_DNA"/>
</dbReference>
<dbReference type="KEGG" id="cpra:CPter91_0277"/>
<evidence type="ECO:0000313" key="2">
    <source>
        <dbReference type="Proteomes" id="UP000074561"/>
    </source>
</evidence>
<proteinExistence type="predicted"/>
<organism evidence="1 2">
    <name type="scientific">Collimonas pratensis</name>
    <dbReference type="NCBI Taxonomy" id="279113"/>
    <lineage>
        <taxon>Bacteria</taxon>
        <taxon>Pseudomonadati</taxon>
        <taxon>Pseudomonadota</taxon>
        <taxon>Betaproteobacteria</taxon>
        <taxon>Burkholderiales</taxon>
        <taxon>Oxalobacteraceae</taxon>
        <taxon>Collimonas</taxon>
    </lineage>
</organism>
<dbReference type="Proteomes" id="UP000074561">
    <property type="component" value="Chromosome"/>
</dbReference>
<gene>
    <name evidence="1" type="ORF">CPter91_0277</name>
</gene>